<name>A0A822YUF1_NELNU</name>
<dbReference type="Proteomes" id="UP000607653">
    <property type="component" value="Unassembled WGS sequence"/>
</dbReference>
<proteinExistence type="predicted"/>
<protein>
    <submittedName>
        <fullName evidence="1">Uncharacterized protein</fullName>
    </submittedName>
</protein>
<dbReference type="PROSITE" id="PS51257">
    <property type="entry name" value="PROKAR_LIPOPROTEIN"/>
    <property type="match status" value="1"/>
</dbReference>
<sequence length="33" mass="3775">MIQRIAEEGEGGDKIELQSLPCFLHQIWIGCLF</sequence>
<gene>
    <name evidence="1" type="ORF">HUJ06_006942</name>
</gene>
<accession>A0A822YUF1</accession>
<dbReference type="AlphaFoldDB" id="A0A822YUF1"/>
<comment type="caution">
    <text evidence="1">The sequence shown here is derived from an EMBL/GenBank/DDBJ whole genome shotgun (WGS) entry which is preliminary data.</text>
</comment>
<evidence type="ECO:0000313" key="1">
    <source>
        <dbReference type="EMBL" id="DAD36302.1"/>
    </source>
</evidence>
<keyword evidence="2" id="KW-1185">Reference proteome</keyword>
<organism evidence="1 2">
    <name type="scientific">Nelumbo nucifera</name>
    <name type="common">Sacred lotus</name>
    <dbReference type="NCBI Taxonomy" id="4432"/>
    <lineage>
        <taxon>Eukaryota</taxon>
        <taxon>Viridiplantae</taxon>
        <taxon>Streptophyta</taxon>
        <taxon>Embryophyta</taxon>
        <taxon>Tracheophyta</taxon>
        <taxon>Spermatophyta</taxon>
        <taxon>Magnoliopsida</taxon>
        <taxon>Proteales</taxon>
        <taxon>Nelumbonaceae</taxon>
        <taxon>Nelumbo</taxon>
    </lineage>
</organism>
<evidence type="ECO:0000313" key="2">
    <source>
        <dbReference type="Proteomes" id="UP000607653"/>
    </source>
</evidence>
<reference evidence="1 2" key="1">
    <citation type="journal article" date="2020" name="Mol. Biol. Evol.">
        <title>Distinct Expression and Methylation Patterns for Genes with Different Fates following a Single Whole-Genome Duplication in Flowering Plants.</title>
        <authorList>
            <person name="Shi T."/>
            <person name="Rahmani R.S."/>
            <person name="Gugger P.F."/>
            <person name="Wang M."/>
            <person name="Li H."/>
            <person name="Zhang Y."/>
            <person name="Li Z."/>
            <person name="Wang Q."/>
            <person name="Van de Peer Y."/>
            <person name="Marchal K."/>
            <person name="Chen J."/>
        </authorList>
    </citation>
    <scope>NUCLEOTIDE SEQUENCE [LARGE SCALE GENOMIC DNA]</scope>
    <source>
        <tissue evidence="1">Leaf</tissue>
    </source>
</reference>
<dbReference type="EMBL" id="DUZY01000004">
    <property type="protein sequence ID" value="DAD36302.1"/>
    <property type="molecule type" value="Genomic_DNA"/>
</dbReference>